<dbReference type="GO" id="GO:0004672">
    <property type="term" value="F:protein kinase activity"/>
    <property type="evidence" value="ECO:0007669"/>
    <property type="project" value="InterPro"/>
</dbReference>
<dbReference type="Pfam" id="PF06798">
    <property type="entry name" value="PrkA"/>
    <property type="match status" value="1"/>
</dbReference>
<dbReference type="KEGG" id="mam:Mesau_01573"/>
<dbReference type="InterPro" id="IPR057741">
    <property type="entry name" value="YeaG"/>
</dbReference>
<evidence type="ECO:0000313" key="2">
    <source>
        <dbReference type="EMBL" id="AGB44040.1"/>
    </source>
</evidence>
<dbReference type="AlphaFoldDB" id="L0KHN7"/>
<keyword evidence="2" id="KW-0808">Transferase</keyword>
<sequence length="656" mass="75231">MAPKATIMRENQSDVFHLFSEIYANAAQEEISLQQYLLACREDKSMYASAPERMVEAIGEPNLVDTSKDERLGRIFSNRTVKIYPSFSDFYGMEDTIERIAGYFRYASQGLEERKQILYLLGPVGGGKSSLAERLKKLMEERPIYTLKVGNQISPVFESPLGLFHPDRMSDLLEDKYGIARRRLNGLISPWAAKRLDELSGDISKFSVVKLMPSRLRQIGIAKTEPGDENNQDVSALVGKVDIRQLENFSQSDPDAYSYSGGLNRTTQGLLEFVEMFKAPIKVLHPLLTATQEGSYNGTENFGAFPYQGIIVAHSNESEWQQFKNNKNNEAFLDRILVVKVPYCLRITEERQIYEKLLRESELASSPCAPEVLDILSRFSVSTRLAEHDNSPLHTKMRAYDGENLKEVDPRAKSVQEYRDAAGVDEGMTGVSTRFAFKILSQTFNYDTNEVAADPVHLMYILEEAIKREQFPKETEAAYLEFIKSELAARYAEFIGHEIQKAYLESYSEYGQNLFDRYIAYADAWIEDQDYKDPDTGQILNREVLDNELSQVEKPAGIANPKDFRNEVVKFTLRARARNHGRNPSWTSYEKLREVIEKRMFGQVEDLLPVISFGSKQDSVTEKRHNEFVQRMVERGYTERQVRRLVDWYMRVNKAG</sequence>
<reference evidence="3" key="1">
    <citation type="submission" date="2012-02" db="EMBL/GenBank/DDBJ databases">
        <title>Complete sequence of Mesorhizobium australicum WSM2073.</title>
        <authorList>
            <person name="Lucas S."/>
            <person name="Han J."/>
            <person name="Lapidus A."/>
            <person name="Cheng J.-F."/>
            <person name="Goodwin L."/>
            <person name="Pitluck S."/>
            <person name="Peters L."/>
            <person name="Gu W."/>
            <person name="Detter J.C."/>
            <person name="Han C."/>
            <person name="Tapia R."/>
            <person name="Land M."/>
            <person name="Hauser L."/>
            <person name="Kyrpides N."/>
            <person name="Ivanova N."/>
            <person name="Pagani I."/>
            <person name="Reeve W.G."/>
            <person name="Howieson J.G."/>
            <person name="Tiwari R.P."/>
            <person name="O'Hara G.W."/>
            <person name="Atkins C.A."/>
            <person name="Ronson C.W."/>
            <person name="Nandasena K.G."/>
            <person name="Woyke T."/>
        </authorList>
    </citation>
    <scope>NUCLEOTIDE SEQUENCE [LARGE SCALE GENOMIC DNA]</scope>
    <source>
        <strain evidence="3">LMG 24608 / HAMBI 3006 / WSM2073</strain>
    </source>
</reference>
<dbReference type="PANTHER" id="PTHR30267:SF2">
    <property type="entry name" value="PROTEIN PRKA"/>
    <property type="match status" value="1"/>
</dbReference>
<dbReference type="EMBL" id="CP003358">
    <property type="protein sequence ID" value="AGB44040.1"/>
    <property type="molecule type" value="Genomic_DNA"/>
</dbReference>
<proteinExistence type="predicted"/>
<dbReference type="SMART" id="SM00763">
    <property type="entry name" value="AAA_PrkA"/>
    <property type="match status" value="1"/>
</dbReference>
<dbReference type="InterPro" id="IPR010650">
    <property type="entry name" value="PrkA_C"/>
</dbReference>
<keyword evidence="3" id="KW-1185">Reference proteome</keyword>
<gene>
    <name evidence="2" type="ordered locus">Mesau_01573</name>
</gene>
<dbReference type="SUPFAM" id="SSF52540">
    <property type="entry name" value="P-loop containing nucleoside triphosphate hydrolases"/>
    <property type="match status" value="1"/>
</dbReference>
<dbReference type="PANTHER" id="PTHR30267">
    <property type="entry name" value="PROTEIN KINASE PRKA"/>
    <property type="match status" value="1"/>
</dbReference>
<dbReference type="STRING" id="754035.Mesau_01573"/>
<accession>L0KHN7</accession>
<dbReference type="Gene3D" id="3.40.50.300">
    <property type="entry name" value="P-loop containing nucleotide triphosphate hydrolases"/>
    <property type="match status" value="1"/>
</dbReference>
<dbReference type="InterPro" id="IPR013153">
    <property type="entry name" value="Prk_AAA"/>
</dbReference>
<dbReference type="NCBIfam" id="NF011999">
    <property type="entry name" value="PRK15455.1"/>
    <property type="match status" value="1"/>
</dbReference>
<dbReference type="InterPro" id="IPR016230">
    <property type="entry name" value="PrkA/YeaG"/>
</dbReference>
<dbReference type="HOGENOM" id="CLU_028588_1_0_5"/>
<dbReference type="PIRSF" id="PIRSF000549">
    <property type="entry name" value="Ser_prot_kin"/>
    <property type="match status" value="1"/>
</dbReference>
<dbReference type="Pfam" id="PF08298">
    <property type="entry name" value="AAA_PrkA"/>
    <property type="match status" value="1"/>
</dbReference>
<organism evidence="2 3">
    <name type="scientific">Mesorhizobium australicum (strain HAMBI 3006 / LMG 24608 / WSM2073)</name>
    <dbReference type="NCBI Taxonomy" id="754035"/>
    <lineage>
        <taxon>Bacteria</taxon>
        <taxon>Pseudomonadati</taxon>
        <taxon>Pseudomonadota</taxon>
        <taxon>Alphaproteobacteria</taxon>
        <taxon>Hyphomicrobiales</taxon>
        <taxon>Phyllobacteriaceae</taxon>
        <taxon>Mesorhizobium</taxon>
    </lineage>
</organism>
<keyword evidence="2" id="KW-0418">Kinase</keyword>
<name>L0KHN7_MESAW</name>
<protein>
    <submittedName>
        <fullName evidence="2">Putative Ser protein kinase</fullName>
    </submittedName>
</protein>
<dbReference type="Proteomes" id="UP000010998">
    <property type="component" value="Chromosome"/>
</dbReference>
<dbReference type="eggNOG" id="COG2766">
    <property type="taxonomic scope" value="Bacteria"/>
</dbReference>
<evidence type="ECO:0000313" key="3">
    <source>
        <dbReference type="Proteomes" id="UP000010998"/>
    </source>
</evidence>
<dbReference type="InterPro" id="IPR027417">
    <property type="entry name" value="P-loop_NTPase"/>
</dbReference>
<feature type="domain" description="PrkA AAA" evidence="1">
    <location>
        <begin position="31"/>
        <end position="392"/>
    </location>
</feature>
<evidence type="ECO:0000259" key="1">
    <source>
        <dbReference type="SMART" id="SM00763"/>
    </source>
</evidence>